<accession>A0ABM1IHH1</accession>
<dbReference type="GeneID" id="107068105"/>
<reference evidence="8" key="1">
    <citation type="submission" date="2025-08" db="UniProtKB">
        <authorList>
            <consortium name="RefSeq"/>
        </authorList>
    </citation>
    <scope>IDENTIFICATION</scope>
    <source>
        <tissue evidence="8">Whole body</tissue>
    </source>
</reference>
<keyword evidence="7" id="KW-1185">Reference proteome</keyword>
<keyword evidence="3" id="KW-0408">Iron</keyword>
<evidence type="ECO:0000313" key="7">
    <source>
        <dbReference type="Proteomes" id="UP000694924"/>
    </source>
</evidence>
<keyword evidence="2" id="KW-0479">Metal-binding</keyword>
<dbReference type="SMART" id="SM00704">
    <property type="entry name" value="ZnF_CDGSH"/>
    <property type="match status" value="2"/>
</dbReference>
<evidence type="ECO:0000256" key="4">
    <source>
        <dbReference type="ARBA" id="ARBA00023014"/>
    </source>
</evidence>
<protein>
    <submittedName>
        <fullName evidence="8">CDGSH iron-sulfur domain-containing protein 3, mitochondrial</fullName>
    </submittedName>
</protein>
<evidence type="ECO:0000256" key="3">
    <source>
        <dbReference type="ARBA" id="ARBA00023004"/>
    </source>
</evidence>
<dbReference type="Gene3D" id="3.40.5.90">
    <property type="entry name" value="CDGSH iron-sulfur domain, mitoNEET-type"/>
    <property type="match status" value="2"/>
</dbReference>
<feature type="domain" description="Iron-binding zinc finger CDGSH type" evidence="6">
    <location>
        <begin position="106"/>
        <end position="143"/>
    </location>
</feature>
<dbReference type="Proteomes" id="UP000694924">
    <property type="component" value="Unplaced"/>
</dbReference>
<comment type="cofactor">
    <cofactor evidence="5">
        <name>[2Fe-2S] cluster</name>
        <dbReference type="ChEBI" id="CHEBI:190135"/>
    </cofactor>
</comment>
<dbReference type="PANTHER" id="PTHR46491">
    <property type="entry name" value="CDGSH IRON SULFUR DOMAIN PROTEIN HOMOLOG"/>
    <property type="match status" value="1"/>
</dbReference>
<feature type="domain" description="Iron-binding zinc finger CDGSH type" evidence="6">
    <location>
        <begin position="66"/>
        <end position="103"/>
    </location>
</feature>
<dbReference type="InterPro" id="IPR052950">
    <property type="entry name" value="CISD"/>
</dbReference>
<dbReference type="PANTHER" id="PTHR46491:SF3">
    <property type="entry name" value="CDGSH IRON-SULFUR DOMAIN-CONTAINING PROTEIN 3, MITOCHONDRIAL"/>
    <property type="match status" value="1"/>
</dbReference>
<gene>
    <name evidence="8" type="primary">LOC107068105</name>
</gene>
<dbReference type="InterPro" id="IPR042216">
    <property type="entry name" value="MitoNEET_CISD"/>
</dbReference>
<evidence type="ECO:0000256" key="5">
    <source>
        <dbReference type="ARBA" id="ARBA00034078"/>
    </source>
</evidence>
<evidence type="ECO:0000256" key="1">
    <source>
        <dbReference type="ARBA" id="ARBA00022714"/>
    </source>
</evidence>
<proteinExistence type="predicted"/>
<dbReference type="RefSeq" id="XP_015179658.1">
    <property type="nucleotide sequence ID" value="XM_015324172.1"/>
</dbReference>
<keyword evidence="1" id="KW-0001">2Fe-2S</keyword>
<dbReference type="Pfam" id="PF09360">
    <property type="entry name" value="zf-CDGSH"/>
    <property type="match status" value="2"/>
</dbReference>
<keyword evidence="4" id="KW-0411">Iron-sulfur</keyword>
<name>A0ABM1IHH1_POLDO</name>
<evidence type="ECO:0000256" key="2">
    <source>
        <dbReference type="ARBA" id="ARBA00022723"/>
    </source>
</evidence>
<sequence>MFLNIVCTMNITMAIKLPLFIRTNVLKYQQIMVFSTKSQHSSIPVNPLKEVYSASEQKETGSIYDKKPFKLRCEAGKLYQWCSCGQSKSQPLCDGTHRNIFLKLKLRPVRFIVPETKEYWLCNCKQTLNRPFCDGTHKRQDIQELKR</sequence>
<evidence type="ECO:0000313" key="8">
    <source>
        <dbReference type="RefSeq" id="XP_015179658.1"/>
    </source>
</evidence>
<dbReference type="InterPro" id="IPR018967">
    <property type="entry name" value="FeS-contain_CDGSH-typ"/>
</dbReference>
<evidence type="ECO:0000259" key="6">
    <source>
        <dbReference type="SMART" id="SM00704"/>
    </source>
</evidence>
<organism evidence="7 8">
    <name type="scientific">Polistes dominula</name>
    <name type="common">European paper wasp</name>
    <name type="synonym">Vespa dominula</name>
    <dbReference type="NCBI Taxonomy" id="743375"/>
    <lineage>
        <taxon>Eukaryota</taxon>
        <taxon>Metazoa</taxon>
        <taxon>Ecdysozoa</taxon>
        <taxon>Arthropoda</taxon>
        <taxon>Hexapoda</taxon>
        <taxon>Insecta</taxon>
        <taxon>Pterygota</taxon>
        <taxon>Neoptera</taxon>
        <taxon>Endopterygota</taxon>
        <taxon>Hymenoptera</taxon>
        <taxon>Apocrita</taxon>
        <taxon>Aculeata</taxon>
        <taxon>Vespoidea</taxon>
        <taxon>Vespidae</taxon>
        <taxon>Polistinae</taxon>
        <taxon>Polistini</taxon>
        <taxon>Polistes</taxon>
    </lineage>
</organism>